<name>A0A5C1Q6T6_9SPIO</name>
<dbReference type="Proteomes" id="UP000323824">
    <property type="component" value="Chromosome"/>
</dbReference>
<dbReference type="OrthoDB" id="9807941at2"/>
<sequence>MDKEKYKETNVIGICVGETCSSKNSDDILLMVTTILGVGPGETTPDKRFRVETVPCMGKCNSAPKVVVNGEVLVMQTAEDLGVILSDLLNS</sequence>
<dbReference type="KEGG" id="sper:EW093_00275"/>
<dbReference type="SUPFAM" id="SSF52833">
    <property type="entry name" value="Thioredoxin-like"/>
    <property type="match status" value="1"/>
</dbReference>
<keyword evidence="2" id="KW-1185">Reference proteome</keyword>
<reference evidence="1 2" key="2">
    <citation type="submission" date="2019-09" db="EMBL/GenBank/DDBJ databases">
        <title>Complete Genome Sequence and Methylome Analysis of free living Spirochaetas.</title>
        <authorList>
            <person name="Leshcheva N."/>
            <person name="Mikheeva N."/>
        </authorList>
    </citation>
    <scope>NUCLEOTIDE SEQUENCE [LARGE SCALE GENOMIC DNA]</scope>
    <source>
        <strain evidence="1 2">P</strain>
    </source>
</reference>
<dbReference type="InterPro" id="IPR036249">
    <property type="entry name" value="Thioredoxin-like_sf"/>
</dbReference>
<reference evidence="1 2" key="1">
    <citation type="submission" date="2019-02" db="EMBL/GenBank/DDBJ databases">
        <authorList>
            <person name="Fomenkov A."/>
            <person name="Dubinina G."/>
            <person name="Grabovich M."/>
            <person name="Vincze T."/>
            <person name="Roberts R.J."/>
        </authorList>
    </citation>
    <scope>NUCLEOTIDE SEQUENCE [LARGE SCALE GENOMIC DNA]</scope>
    <source>
        <strain evidence="1 2">P</strain>
    </source>
</reference>
<dbReference type="EMBL" id="CP035807">
    <property type="protein sequence ID" value="QEN03201.1"/>
    <property type="molecule type" value="Genomic_DNA"/>
</dbReference>
<gene>
    <name evidence="1" type="ORF">EW093_00275</name>
</gene>
<proteinExistence type="predicted"/>
<dbReference type="PANTHER" id="PTHR10371">
    <property type="entry name" value="NADH DEHYDROGENASE UBIQUINONE FLAVOPROTEIN 2, MITOCHONDRIAL"/>
    <property type="match status" value="1"/>
</dbReference>
<dbReference type="PANTHER" id="PTHR10371:SF3">
    <property type="entry name" value="NADH DEHYDROGENASE [UBIQUINONE] FLAVOPROTEIN 2, MITOCHONDRIAL"/>
    <property type="match status" value="1"/>
</dbReference>
<dbReference type="CDD" id="cd03064">
    <property type="entry name" value="TRX_Fd_NuoE"/>
    <property type="match status" value="1"/>
</dbReference>
<evidence type="ECO:0008006" key="3">
    <source>
        <dbReference type="Google" id="ProtNLM"/>
    </source>
</evidence>
<dbReference type="Gene3D" id="3.40.30.10">
    <property type="entry name" value="Glutaredoxin"/>
    <property type="match status" value="1"/>
</dbReference>
<dbReference type="GO" id="GO:0003954">
    <property type="term" value="F:NADH dehydrogenase activity"/>
    <property type="evidence" value="ECO:0007669"/>
    <property type="project" value="TreeGrafter"/>
</dbReference>
<evidence type="ECO:0000313" key="1">
    <source>
        <dbReference type="EMBL" id="QEN03201.1"/>
    </source>
</evidence>
<dbReference type="InterPro" id="IPR042128">
    <property type="entry name" value="NuoE_dom"/>
</dbReference>
<dbReference type="Pfam" id="PF01257">
    <property type="entry name" value="2Fe-2S_thioredx"/>
    <property type="match status" value="1"/>
</dbReference>
<organism evidence="1 2">
    <name type="scientific">Thiospirochaeta perfilievii</name>
    <dbReference type="NCBI Taxonomy" id="252967"/>
    <lineage>
        <taxon>Bacteria</taxon>
        <taxon>Pseudomonadati</taxon>
        <taxon>Spirochaetota</taxon>
        <taxon>Spirochaetia</taxon>
        <taxon>Spirochaetales</taxon>
        <taxon>Spirochaetaceae</taxon>
        <taxon>Thiospirochaeta</taxon>
    </lineage>
</organism>
<evidence type="ECO:0000313" key="2">
    <source>
        <dbReference type="Proteomes" id="UP000323824"/>
    </source>
</evidence>
<dbReference type="AlphaFoldDB" id="A0A5C1Q6T6"/>
<dbReference type="RefSeq" id="WP_149566461.1">
    <property type="nucleotide sequence ID" value="NZ_CP035807.1"/>
</dbReference>
<accession>A0A5C1Q6T6</accession>
<protein>
    <recommendedName>
        <fullName evidence="3">(2Fe-2S) ferredoxin domain-containing protein</fullName>
    </recommendedName>
</protein>